<dbReference type="PATRIC" id="fig|1423747.3.peg.603"/>
<evidence type="ECO:0000256" key="3">
    <source>
        <dbReference type="ARBA" id="ARBA00023159"/>
    </source>
</evidence>
<dbReference type="PANTHER" id="PTHR37299:SF3">
    <property type="entry name" value="STAGE 0 SPORULATION PROTEIN A HOMOLOG"/>
    <property type="match status" value="1"/>
</dbReference>
<evidence type="ECO:0000259" key="6">
    <source>
        <dbReference type="PROSITE" id="PS50110"/>
    </source>
</evidence>
<dbReference type="Gene3D" id="2.40.50.1020">
    <property type="entry name" value="LytTr DNA-binding domain"/>
    <property type="match status" value="1"/>
</dbReference>
<dbReference type="SMART" id="SM00850">
    <property type="entry name" value="LytTR"/>
    <property type="match status" value="1"/>
</dbReference>
<feature type="domain" description="Response regulatory" evidence="6">
    <location>
        <begin position="3"/>
        <end position="126"/>
    </location>
</feature>
<dbReference type="PROSITE" id="PS50110">
    <property type="entry name" value="RESPONSE_REGULATORY"/>
    <property type="match status" value="1"/>
</dbReference>
<dbReference type="InterPro" id="IPR046947">
    <property type="entry name" value="LytR-like"/>
</dbReference>
<dbReference type="eggNOG" id="COG3279">
    <property type="taxonomic scope" value="Bacteria"/>
</dbReference>
<gene>
    <name evidence="8" type="ORF">FC69_GL000590</name>
</gene>
<sequence length="251" mass="28822">MFPVYLLEDNEQQQATYQQIIENTIMINEYAMTLVCATANPAALLRTVENQQKGLFFLDMEIGANCQAGLELALTIRQRIPFAQIVFVTTHEELAFLTLERKIAPLDYILKDQALSQIKQQMIDDILLAEKQNEAAAYHEKDLFSYKIGPRFFSLPLAEIICLYTTKDNPGHVNLLATNRQVDFLGNLNALAERYPMFFRCDKSYLVNLTNVADYDSKSRQLEFVDGSQTKVSFRKSRELVLRLKQYQSKG</sequence>
<evidence type="ECO:0000256" key="4">
    <source>
        <dbReference type="ARBA" id="ARBA00037164"/>
    </source>
</evidence>
<dbReference type="EMBL" id="AZEX01000015">
    <property type="protein sequence ID" value="KRL61621.1"/>
    <property type="molecule type" value="Genomic_DNA"/>
</dbReference>
<dbReference type="GO" id="GO:0003677">
    <property type="term" value="F:DNA binding"/>
    <property type="evidence" value="ECO:0007669"/>
    <property type="project" value="InterPro"/>
</dbReference>
<keyword evidence="5" id="KW-0597">Phosphoprotein</keyword>
<keyword evidence="3" id="KW-0010">Activator</keyword>
<dbReference type="PANTHER" id="PTHR37299">
    <property type="entry name" value="TRANSCRIPTIONAL REGULATOR-RELATED"/>
    <property type="match status" value="1"/>
</dbReference>
<dbReference type="CDD" id="cd17533">
    <property type="entry name" value="REC_LytTR_AgrA-like"/>
    <property type="match status" value="1"/>
</dbReference>
<dbReference type="SUPFAM" id="SSF52172">
    <property type="entry name" value="CheY-like"/>
    <property type="match status" value="1"/>
</dbReference>
<dbReference type="InterPro" id="IPR001789">
    <property type="entry name" value="Sig_transdc_resp-reg_receiver"/>
</dbReference>
<dbReference type="PROSITE" id="PS50930">
    <property type="entry name" value="HTH_LYTTR"/>
    <property type="match status" value="1"/>
</dbReference>
<keyword evidence="1" id="KW-0963">Cytoplasm</keyword>
<evidence type="ECO:0000313" key="9">
    <source>
        <dbReference type="Proteomes" id="UP000051264"/>
    </source>
</evidence>
<dbReference type="Pfam" id="PF00072">
    <property type="entry name" value="Response_reg"/>
    <property type="match status" value="1"/>
</dbReference>
<dbReference type="GO" id="GO:0000156">
    <property type="term" value="F:phosphorelay response regulator activity"/>
    <property type="evidence" value="ECO:0007669"/>
    <property type="project" value="InterPro"/>
</dbReference>
<dbReference type="RefSeq" id="WP_025083035.1">
    <property type="nucleotide sequence ID" value="NZ_AZEX01000015.1"/>
</dbReference>
<feature type="modified residue" description="4-aspartylphosphate" evidence="5">
    <location>
        <position position="59"/>
    </location>
</feature>
<comment type="function">
    <text evidence="4">Required for high-level post-exponential phase expression of a series of secreted proteins.</text>
</comment>
<evidence type="ECO:0000256" key="5">
    <source>
        <dbReference type="PROSITE-ProRule" id="PRU00169"/>
    </source>
</evidence>
<evidence type="ECO:0000259" key="7">
    <source>
        <dbReference type="PROSITE" id="PS50930"/>
    </source>
</evidence>
<dbReference type="AlphaFoldDB" id="A0A0R1S5E9"/>
<feature type="domain" description="HTH LytTR-type" evidence="7">
    <location>
        <begin position="144"/>
        <end position="246"/>
    </location>
</feature>
<evidence type="ECO:0000256" key="1">
    <source>
        <dbReference type="ARBA" id="ARBA00022490"/>
    </source>
</evidence>
<organism evidence="8 9">
    <name type="scientific">Latilactobacillus fuchuensis DSM 14340 = JCM 11249</name>
    <dbReference type="NCBI Taxonomy" id="1423747"/>
    <lineage>
        <taxon>Bacteria</taxon>
        <taxon>Bacillati</taxon>
        <taxon>Bacillota</taxon>
        <taxon>Bacilli</taxon>
        <taxon>Lactobacillales</taxon>
        <taxon>Lactobacillaceae</taxon>
        <taxon>Latilactobacillus</taxon>
    </lineage>
</organism>
<reference evidence="8 9" key="1">
    <citation type="journal article" date="2015" name="Genome Announc.">
        <title>Expanding the biotechnology potential of lactobacilli through comparative genomics of 213 strains and associated genera.</title>
        <authorList>
            <person name="Sun Z."/>
            <person name="Harris H.M."/>
            <person name="McCann A."/>
            <person name="Guo C."/>
            <person name="Argimon S."/>
            <person name="Zhang W."/>
            <person name="Yang X."/>
            <person name="Jeffery I.B."/>
            <person name="Cooney J.C."/>
            <person name="Kagawa T.F."/>
            <person name="Liu W."/>
            <person name="Song Y."/>
            <person name="Salvetti E."/>
            <person name="Wrobel A."/>
            <person name="Rasinkangas P."/>
            <person name="Parkhill J."/>
            <person name="Rea M.C."/>
            <person name="O'Sullivan O."/>
            <person name="Ritari J."/>
            <person name="Douillard F.P."/>
            <person name="Paul Ross R."/>
            <person name="Yang R."/>
            <person name="Briner A.E."/>
            <person name="Felis G.E."/>
            <person name="de Vos W.M."/>
            <person name="Barrangou R."/>
            <person name="Klaenhammer T.R."/>
            <person name="Caufield P.W."/>
            <person name="Cui Y."/>
            <person name="Zhang H."/>
            <person name="O'Toole P.W."/>
        </authorList>
    </citation>
    <scope>NUCLEOTIDE SEQUENCE [LARGE SCALE GENOMIC DNA]</scope>
    <source>
        <strain evidence="8 9">DSM 14340</strain>
    </source>
</reference>
<keyword evidence="2" id="KW-0902">Two-component regulatory system</keyword>
<dbReference type="Proteomes" id="UP000051264">
    <property type="component" value="Unassembled WGS sequence"/>
</dbReference>
<dbReference type="STRING" id="1423747.FC69_GL000590"/>
<dbReference type="InterPro" id="IPR007492">
    <property type="entry name" value="LytTR_DNA-bd_dom"/>
</dbReference>
<dbReference type="InterPro" id="IPR011006">
    <property type="entry name" value="CheY-like_superfamily"/>
</dbReference>
<name>A0A0R1S5E9_9LACO</name>
<evidence type="ECO:0000256" key="2">
    <source>
        <dbReference type="ARBA" id="ARBA00023012"/>
    </source>
</evidence>
<proteinExistence type="predicted"/>
<protein>
    <submittedName>
        <fullName evidence="8">Response regulator</fullName>
    </submittedName>
</protein>
<dbReference type="Gene3D" id="3.40.50.2300">
    <property type="match status" value="1"/>
</dbReference>
<accession>A0A0R1S5E9</accession>
<dbReference type="Pfam" id="PF04397">
    <property type="entry name" value="LytTR"/>
    <property type="match status" value="1"/>
</dbReference>
<dbReference type="OrthoDB" id="9809318at2"/>
<evidence type="ECO:0000313" key="8">
    <source>
        <dbReference type="EMBL" id="KRL61621.1"/>
    </source>
</evidence>
<dbReference type="SMART" id="SM00448">
    <property type="entry name" value="REC"/>
    <property type="match status" value="1"/>
</dbReference>
<comment type="caution">
    <text evidence="8">The sequence shown here is derived from an EMBL/GenBank/DDBJ whole genome shotgun (WGS) entry which is preliminary data.</text>
</comment>